<sequence>MRAGLIASLTGHVAIFVWALVGLPETRPFETKQVESLPVDLVPIGEFTQLNKGEKTAELKEKPNESTSKETKNTNIQPDKPAGESKVELPTPPTPRPTTQAVRAPEPTAAPPPAPTPPEPAPPKPEPPKPAEAPPTPAPTPERPRVAEATPVEEAPKPQVAEPVRVTPKSKPTPPRPTRPTETAQAQPTQEQDFNPNQISALLNKVDPSGGGTAGNREAASLGSRDGNNNVKMTVSELDALRGQISRCWNPPAGAIGAEDLLVRVQFNLTEAGEVSGMPRILNSSGNPSFRAASDSAVRAVMRCAPYSLPVEKYDAWKEVIINFDPREMLGG</sequence>
<feature type="compositionally biased region" description="Pro residues" evidence="1">
    <location>
        <begin position="108"/>
        <end position="141"/>
    </location>
</feature>
<feature type="compositionally biased region" description="Low complexity" evidence="1">
    <location>
        <begin position="97"/>
        <end position="107"/>
    </location>
</feature>
<organism evidence="2 3">
    <name type="scientific">Pannonibacter tanglangensis</name>
    <dbReference type="NCBI Taxonomy" id="2750084"/>
    <lineage>
        <taxon>Bacteria</taxon>
        <taxon>Pseudomonadati</taxon>
        <taxon>Pseudomonadota</taxon>
        <taxon>Alphaproteobacteria</taxon>
        <taxon>Hyphomicrobiales</taxon>
        <taxon>Stappiaceae</taxon>
        <taxon>Pannonibacter</taxon>
    </lineage>
</organism>
<accession>A0A7X5F4W1</accession>
<dbReference type="Gene3D" id="3.30.1150.10">
    <property type="match status" value="1"/>
</dbReference>
<dbReference type="AlphaFoldDB" id="A0A7X5F4W1"/>
<dbReference type="Proteomes" id="UP000586722">
    <property type="component" value="Unassembled WGS sequence"/>
</dbReference>
<keyword evidence="3" id="KW-1185">Reference proteome</keyword>
<evidence type="ECO:0000256" key="1">
    <source>
        <dbReference type="SAM" id="MobiDB-lite"/>
    </source>
</evidence>
<evidence type="ECO:0000313" key="2">
    <source>
        <dbReference type="EMBL" id="NBN79783.1"/>
    </source>
</evidence>
<dbReference type="EMBL" id="JAABLQ010000002">
    <property type="protein sequence ID" value="NBN79783.1"/>
    <property type="molecule type" value="Genomic_DNA"/>
</dbReference>
<dbReference type="SUPFAM" id="SSF74653">
    <property type="entry name" value="TolA/TonB C-terminal domain"/>
    <property type="match status" value="1"/>
</dbReference>
<proteinExistence type="predicted"/>
<feature type="compositionally biased region" description="Basic and acidic residues" evidence="1">
    <location>
        <begin position="52"/>
        <end position="72"/>
    </location>
</feature>
<protein>
    <submittedName>
        <fullName evidence="2">Cell envelope biogenesis protein TolA</fullName>
    </submittedName>
</protein>
<feature type="region of interest" description="Disordered" evidence="1">
    <location>
        <begin position="52"/>
        <end position="228"/>
    </location>
</feature>
<comment type="caution">
    <text evidence="2">The sequence shown here is derived from an EMBL/GenBank/DDBJ whole genome shotgun (WGS) entry which is preliminary data.</text>
</comment>
<evidence type="ECO:0000313" key="3">
    <source>
        <dbReference type="Proteomes" id="UP000586722"/>
    </source>
</evidence>
<gene>
    <name evidence="2" type="ORF">GWI72_16015</name>
</gene>
<dbReference type="RefSeq" id="WP_161709326.1">
    <property type="nucleotide sequence ID" value="NZ_JAABLQ010000002.1"/>
</dbReference>
<reference evidence="3" key="1">
    <citation type="submission" date="2020-01" db="EMBL/GenBank/DDBJ databases">
        <authorList>
            <person name="Fang Y."/>
            <person name="Sun R."/>
            <person name="Nie L."/>
            <person name="He J."/>
            <person name="Hao L."/>
            <person name="Wang L."/>
            <person name="Su S."/>
            <person name="Lv E."/>
            <person name="Zhang Z."/>
            <person name="Xie R."/>
            <person name="Liu H."/>
        </authorList>
    </citation>
    <scope>NUCLEOTIDE SEQUENCE [LARGE SCALE GENOMIC DNA]</scope>
    <source>
        <strain evidence="3">XCT-53</strain>
    </source>
</reference>
<name>A0A7X5F4W1_9HYPH</name>
<feature type="compositionally biased region" description="Low complexity" evidence="1">
    <location>
        <begin position="180"/>
        <end position="192"/>
    </location>
</feature>